<feature type="signal peptide" evidence="2">
    <location>
        <begin position="1"/>
        <end position="26"/>
    </location>
</feature>
<dbReference type="Gene3D" id="3.40.190.10">
    <property type="entry name" value="Periplasmic binding protein-like II"/>
    <property type="match status" value="2"/>
</dbReference>
<dbReference type="InterPro" id="IPR006311">
    <property type="entry name" value="TAT_signal"/>
</dbReference>
<dbReference type="SUPFAM" id="SSF53850">
    <property type="entry name" value="Periplasmic binding protein-like II"/>
    <property type="match status" value="1"/>
</dbReference>
<dbReference type="InterPro" id="IPR006059">
    <property type="entry name" value="SBP"/>
</dbReference>
<dbReference type="RefSeq" id="WP_179748869.1">
    <property type="nucleotide sequence ID" value="NZ_JACCBU010000001.1"/>
</dbReference>
<dbReference type="PROSITE" id="PS51257">
    <property type="entry name" value="PROKAR_LIPOPROTEIN"/>
    <property type="match status" value="1"/>
</dbReference>
<evidence type="ECO:0000313" key="4">
    <source>
        <dbReference type="Proteomes" id="UP000569914"/>
    </source>
</evidence>
<keyword evidence="2" id="KW-0732">Signal</keyword>
<feature type="region of interest" description="Disordered" evidence="1">
    <location>
        <begin position="523"/>
        <end position="544"/>
    </location>
</feature>
<dbReference type="PANTHER" id="PTHR43649:SF12">
    <property type="entry name" value="DIACETYLCHITOBIOSE BINDING PROTEIN DASA"/>
    <property type="match status" value="1"/>
</dbReference>
<gene>
    <name evidence="3" type="ORF">BKA15_001169</name>
</gene>
<keyword evidence="4" id="KW-1185">Reference proteome</keyword>
<dbReference type="Proteomes" id="UP000569914">
    <property type="component" value="Unassembled WGS sequence"/>
</dbReference>
<dbReference type="Pfam" id="PF13416">
    <property type="entry name" value="SBP_bac_8"/>
    <property type="match status" value="1"/>
</dbReference>
<protein>
    <submittedName>
        <fullName evidence="3">Putative aldouronate transport system substrate-binding protein</fullName>
    </submittedName>
</protein>
<feature type="chain" id="PRO_5030884641" evidence="2">
    <location>
        <begin position="27"/>
        <end position="544"/>
    </location>
</feature>
<dbReference type="AlphaFoldDB" id="A0A7Y9LAQ6"/>
<accession>A0A7Y9LAQ6</accession>
<dbReference type="InterPro" id="IPR050490">
    <property type="entry name" value="Bact_solute-bd_prot1"/>
</dbReference>
<evidence type="ECO:0000313" key="3">
    <source>
        <dbReference type="EMBL" id="NYE69840.1"/>
    </source>
</evidence>
<reference evidence="3 4" key="1">
    <citation type="submission" date="2020-07" db="EMBL/GenBank/DDBJ databases">
        <title>Sequencing the genomes of 1000 actinobacteria strains.</title>
        <authorList>
            <person name="Klenk H.-P."/>
        </authorList>
    </citation>
    <scope>NUCLEOTIDE SEQUENCE [LARGE SCALE GENOMIC DNA]</scope>
    <source>
        <strain evidence="3 4">DSM 22083</strain>
    </source>
</reference>
<dbReference type="PROSITE" id="PS51318">
    <property type="entry name" value="TAT"/>
    <property type="match status" value="1"/>
</dbReference>
<evidence type="ECO:0000256" key="2">
    <source>
        <dbReference type="SAM" id="SignalP"/>
    </source>
</evidence>
<organism evidence="3 4">
    <name type="scientific">Microlunatus parietis</name>
    <dbReference type="NCBI Taxonomy" id="682979"/>
    <lineage>
        <taxon>Bacteria</taxon>
        <taxon>Bacillati</taxon>
        <taxon>Actinomycetota</taxon>
        <taxon>Actinomycetes</taxon>
        <taxon>Propionibacteriales</taxon>
        <taxon>Propionibacteriaceae</taxon>
        <taxon>Microlunatus</taxon>
    </lineage>
</organism>
<feature type="region of interest" description="Disordered" evidence="1">
    <location>
        <begin position="33"/>
        <end position="59"/>
    </location>
</feature>
<proteinExistence type="predicted"/>
<dbReference type="EMBL" id="JACCBU010000001">
    <property type="protein sequence ID" value="NYE69840.1"/>
    <property type="molecule type" value="Genomic_DNA"/>
</dbReference>
<sequence length="544" mass="58949">MSRPLGRRGFLAGVSLGAAAGGLALAGCSGPTSGGPGGGTNAEAVPPPTRIPYAGVKPDLPEGDGGIPAGYFAYPEEPVQRDGFPLSLSAPVTTLLQSDQVIAQRDRNSWWQAIEKQSGVTVEINTVTSTDYQAKFQTTIAGGQIPDLCQVINVPGMPGMLEKYFADLSDHLSGDKIKEYPALASIPTLAWQVPMQNGRIWGIPQPRPHGGQIGSYRSDLFESFGISEPPELSDGQDFLALCRQLPDPKRSKFAMGAHPADWMLQSMLEMMGGPNNWAEEGGTFTHEYESPIMKDALSETGKMYQEGLIHPDGVANPSQNWPWWMGGTTSIYMQDFSQWMRYGRLYPQWRINVLTLPKWSGGGAAQKHLGNPAYGAWCGIKAGSEDRVKELLRFVDYVASPFGTAEYLTVNFGAEGTDHTLRGTDPILTENASINSPQGLHYCGSQQYGSLYMPGDPDRVKAMHAYASAILKDGVLNAALGLYSEEAVTKGAAATARMKDAQTEIIVGRKPVSGWDDAVKQWRSETGDAQRKELEEGFQKRGPR</sequence>
<comment type="caution">
    <text evidence="3">The sequence shown here is derived from an EMBL/GenBank/DDBJ whole genome shotgun (WGS) entry which is preliminary data.</text>
</comment>
<name>A0A7Y9LAQ6_9ACTN</name>
<dbReference type="PANTHER" id="PTHR43649">
    <property type="entry name" value="ARABINOSE-BINDING PROTEIN-RELATED"/>
    <property type="match status" value="1"/>
</dbReference>
<evidence type="ECO:0000256" key="1">
    <source>
        <dbReference type="SAM" id="MobiDB-lite"/>
    </source>
</evidence>